<accession>A0A0F9VHE6</accession>
<dbReference type="AlphaFoldDB" id="A0A0F9VHE6"/>
<evidence type="ECO:0000313" key="1">
    <source>
        <dbReference type="EMBL" id="KKO03475.1"/>
    </source>
</evidence>
<dbReference type="EMBL" id="LAZR01000026">
    <property type="protein sequence ID" value="KKO03475.1"/>
    <property type="molecule type" value="Genomic_DNA"/>
</dbReference>
<protein>
    <submittedName>
        <fullName evidence="1">Uncharacterized protein</fullName>
    </submittedName>
</protein>
<comment type="caution">
    <text evidence="1">The sequence shown here is derived from an EMBL/GenBank/DDBJ whole genome shotgun (WGS) entry which is preliminary data.</text>
</comment>
<sequence>MAVPASLLVDDGAPVNLMVWHCTWEQHVRVVPNVMLRDFASLCERHGVSGKFSIPPMPAALGRIDRQLTGISPAHLRTFLDIARRRIAPRFDITCELLTHLVAFNVKGGYFEHMYEDAWVSRATADQIAETIALALTILDSVGLRSTGVTSPWSTGADNEKAYAQGIARAFWRVHRRKRSWYFLHCMDESRPAWPWVAWKDAGRGLETVTVPANTGDVFWPTQYAVTLRAARAAARAGADELLSRDGRSGRIRELVDVGFPVTILTHWQSLFSNGRLAGLWGLELLLERMAAHLGDEIRWMRCSELARLARPRSRRGQ</sequence>
<name>A0A0F9VHE6_9ZZZZ</name>
<reference evidence="1" key="1">
    <citation type="journal article" date="2015" name="Nature">
        <title>Complex archaea that bridge the gap between prokaryotes and eukaryotes.</title>
        <authorList>
            <person name="Spang A."/>
            <person name="Saw J.H."/>
            <person name="Jorgensen S.L."/>
            <person name="Zaremba-Niedzwiedzka K."/>
            <person name="Martijn J."/>
            <person name="Lind A.E."/>
            <person name="van Eijk R."/>
            <person name="Schleper C."/>
            <person name="Guy L."/>
            <person name="Ettema T.J."/>
        </authorList>
    </citation>
    <scope>NUCLEOTIDE SEQUENCE</scope>
</reference>
<organism evidence="1">
    <name type="scientific">marine sediment metagenome</name>
    <dbReference type="NCBI Taxonomy" id="412755"/>
    <lineage>
        <taxon>unclassified sequences</taxon>
        <taxon>metagenomes</taxon>
        <taxon>ecological metagenomes</taxon>
    </lineage>
</organism>
<proteinExistence type="predicted"/>
<gene>
    <name evidence="1" type="ORF">LCGC14_0093990</name>
</gene>